<keyword evidence="1" id="KW-0235">DNA replication</keyword>
<dbReference type="SMART" id="SM00482">
    <property type="entry name" value="POLAc"/>
    <property type="match status" value="1"/>
</dbReference>
<dbReference type="InterPro" id="IPR043502">
    <property type="entry name" value="DNA/RNA_pol_sf"/>
</dbReference>
<dbReference type="SUPFAM" id="SSF56672">
    <property type="entry name" value="DNA/RNA polymerases"/>
    <property type="match status" value="1"/>
</dbReference>
<dbReference type="InterPro" id="IPR036397">
    <property type="entry name" value="RNaseH_sf"/>
</dbReference>
<gene>
    <name evidence="4" type="primary">LOC112051464</name>
</gene>
<keyword evidence="3" id="KW-1185">Reference proteome</keyword>
<dbReference type="RefSeq" id="XP_052740122.1">
    <property type="nucleotide sequence ID" value="XM_052884162.1"/>
</dbReference>
<name>A0ABM3LM40_BICAN</name>
<dbReference type="GeneID" id="112051464"/>
<organism evidence="3 4">
    <name type="scientific">Bicyclus anynana</name>
    <name type="common">Squinting bush brown butterfly</name>
    <dbReference type="NCBI Taxonomy" id="110368"/>
    <lineage>
        <taxon>Eukaryota</taxon>
        <taxon>Metazoa</taxon>
        <taxon>Ecdysozoa</taxon>
        <taxon>Arthropoda</taxon>
        <taxon>Hexapoda</taxon>
        <taxon>Insecta</taxon>
        <taxon>Pterygota</taxon>
        <taxon>Neoptera</taxon>
        <taxon>Endopterygota</taxon>
        <taxon>Lepidoptera</taxon>
        <taxon>Glossata</taxon>
        <taxon>Ditrysia</taxon>
        <taxon>Papilionoidea</taxon>
        <taxon>Nymphalidae</taxon>
        <taxon>Satyrinae</taxon>
        <taxon>Satyrini</taxon>
        <taxon>Mycalesina</taxon>
        <taxon>Bicyclus</taxon>
    </lineage>
</organism>
<protein>
    <submittedName>
        <fullName evidence="4">DNA polymerase I</fullName>
    </submittedName>
</protein>
<evidence type="ECO:0000313" key="3">
    <source>
        <dbReference type="Proteomes" id="UP001652582"/>
    </source>
</evidence>
<dbReference type="Gene3D" id="3.30.70.370">
    <property type="match status" value="1"/>
</dbReference>
<dbReference type="PANTHER" id="PTHR10133:SF27">
    <property type="entry name" value="DNA POLYMERASE NU"/>
    <property type="match status" value="1"/>
</dbReference>
<feature type="domain" description="DNA-directed DNA polymerase family A palm" evidence="2">
    <location>
        <begin position="768"/>
        <end position="970"/>
    </location>
</feature>
<dbReference type="InterPro" id="IPR002298">
    <property type="entry name" value="DNA_polymerase_A"/>
</dbReference>
<accession>A0ABM3LM40</accession>
<dbReference type="PRINTS" id="PR00868">
    <property type="entry name" value="DNAPOLI"/>
</dbReference>
<dbReference type="Gene3D" id="1.10.150.20">
    <property type="entry name" value="5' to 3' exonuclease, C-terminal subdomain"/>
    <property type="match status" value="1"/>
</dbReference>
<evidence type="ECO:0000256" key="1">
    <source>
        <dbReference type="ARBA" id="ARBA00022705"/>
    </source>
</evidence>
<dbReference type="Gene3D" id="3.30.420.10">
    <property type="entry name" value="Ribonuclease H-like superfamily/Ribonuclease H"/>
    <property type="match status" value="1"/>
</dbReference>
<evidence type="ECO:0000313" key="4">
    <source>
        <dbReference type="RefSeq" id="XP_052740122.1"/>
    </source>
</evidence>
<dbReference type="Pfam" id="PF00476">
    <property type="entry name" value="DNA_pol_A"/>
    <property type="match status" value="1"/>
</dbReference>
<evidence type="ECO:0000259" key="2">
    <source>
        <dbReference type="SMART" id="SM00482"/>
    </source>
</evidence>
<sequence>MDERTNISNVKQLLKCERHLRVSPYGRKVLATMLKLKNERKINNGPKHNVNVPRQFGRQNERVLSYNTYETPKTCPIINDGANETRFYNITNQNNNNSIPVPSSNSLLQSPYDNIRGIPDIVCTSDVPYFDFNSQNIQQHTVVKESIAYEVVDNKSDDISWNNMFDADMFDCLDKPDYIDKRKETLNKENLLEVVDTIAKGKLEHMNNNTTMTEKATCKAKNGKSQNEKVKSNVSKKANDKVSYRKEKYTTTIKNWLDDVDAANTVNEECVESVQIPQNSNVKTNFNDEELKNHPLETTKIIKKENKNKRSIQAQLANKDGVMKYKKPKIHDSDGKSTENDLISNMDDAPAVVQPIEEPVAKIDNKKKKPNVIKPIKESTTKLVKDKKPKFVAPIKSLIPVKEISYKVVIINSLMDVSAVSRELELIDEDECVITLVYSNGFNQLNSQHTDDTCSPEGMMLCLQDTFFYIEDFVDGITKALGRILSSSTLISFDAKSILVYLASQYNYVPENLKIVDAKIGCSLINPDEPPECFSEAQKLLGHSAEYTVATECALQKAAWYMTLLRECSTKLKNILLDRSLWTVFTDIEMKIVPVIAGMEHHGISVDETQLKRMEDLLLTRMQRTERRCHAAAGRQFNVNSAAQVRALLYDELRLDSAANLKIRETIGKGAKSTSEAMLRPLIDAHPLPRLILEYRHLHKAHATFLAGIAQHVRDHVVKPTWEQSAAATGRIASNNPNVQAIPKTPFNLELFPDRDHADAAPPAVRFRSVYVARAGCALLAADFRHVECRVFARAAGDAALQAALAGADLFRELAARWRGEPPAAVSAQDRERTKRLVYASLYGAGTRKLAEILQLDYDQVLSIVSSFNRTFPALKSFGRAVVARCAAQAGRLATAAGRARSFADIASADSARRAHAERQAVNFVVQGTAADLCKMAMIRCSEVLRREGVEARLLLQIHDELVWEVPLPLLHTAAVLIKRAMESCGQAWGLPALPVALYRGHNWGEMEDFPLH</sequence>
<reference evidence="4" key="1">
    <citation type="submission" date="2025-08" db="UniProtKB">
        <authorList>
            <consortium name="RefSeq"/>
        </authorList>
    </citation>
    <scope>IDENTIFICATION</scope>
</reference>
<dbReference type="Gene3D" id="1.20.1060.10">
    <property type="entry name" value="Taq DNA Polymerase, Chain T, domain 4"/>
    <property type="match status" value="1"/>
</dbReference>
<dbReference type="PANTHER" id="PTHR10133">
    <property type="entry name" value="DNA POLYMERASE I"/>
    <property type="match status" value="1"/>
</dbReference>
<dbReference type="Proteomes" id="UP001652582">
    <property type="component" value="Chromosome 11"/>
</dbReference>
<dbReference type="InterPro" id="IPR001098">
    <property type="entry name" value="DNA-dir_DNA_pol_A_palm_dom"/>
</dbReference>
<proteinExistence type="predicted"/>